<evidence type="ECO:0000256" key="1">
    <source>
        <dbReference type="ARBA" id="ARBA00023015"/>
    </source>
</evidence>
<dbReference type="InterPro" id="IPR018490">
    <property type="entry name" value="cNMP-bd_dom_sf"/>
</dbReference>
<organism evidence="5 6">
    <name type="scientific">Vreelandella boliviensis LC1</name>
    <dbReference type="NCBI Taxonomy" id="1072583"/>
    <lineage>
        <taxon>Bacteria</taxon>
        <taxon>Pseudomonadati</taxon>
        <taxon>Pseudomonadota</taxon>
        <taxon>Gammaproteobacteria</taxon>
        <taxon>Oceanospirillales</taxon>
        <taxon>Halomonadaceae</taxon>
        <taxon>Vreelandella</taxon>
    </lineage>
</organism>
<dbReference type="InterPro" id="IPR036390">
    <property type="entry name" value="WH_DNA-bd_sf"/>
</dbReference>
<dbReference type="SUPFAM" id="SSF46785">
    <property type="entry name" value="Winged helix' DNA-binding domain"/>
    <property type="match status" value="1"/>
</dbReference>
<dbReference type="EMBL" id="NPEY01000003">
    <property type="protein sequence ID" value="OZT75035.1"/>
    <property type="molecule type" value="Genomic_DNA"/>
</dbReference>
<dbReference type="InterPro" id="IPR012318">
    <property type="entry name" value="HTH_CRP"/>
</dbReference>
<evidence type="ECO:0000313" key="5">
    <source>
        <dbReference type="EMBL" id="OZT75035.1"/>
    </source>
</evidence>
<name>A0ABX4GBY4_9GAMM</name>
<feature type="domain" description="HTH crp-type" evidence="4">
    <location>
        <begin position="175"/>
        <end position="249"/>
    </location>
</feature>
<proteinExistence type="predicted"/>
<dbReference type="InterPro" id="IPR000595">
    <property type="entry name" value="cNMP-bd_dom"/>
</dbReference>
<dbReference type="Gene3D" id="1.10.10.10">
    <property type="entry name" value="Winged helix-like DNA-binding domain superfamily/Winged helix DNA-binding domain"/>
    <property type="match status" value="1"/>
</dbReference>
<comment type="caution">
    <text evidence="5">The sequence shown here is derived from an EMBL/GenBank/DDBJ whole genome shotgun (WGS) entry which is preliminary data.</text>
</comment>
<dbReference type="SMART" id="SM00419">
    <property type="entry name" value="HTH_CRP"/>
    <property type="match status" value="1"/>
</dbReference>
<dbReference type="CDD" id="cd00038">
    <property type="entry name" value="CAP_ED"/>
    <property type="match status" value="1"/>
</dbReference>
<dbReference type="InterPro" id="IPR036388">
    <property type="entry name" value="WH-like_DNA-bd_sf"/>
</dbReference>
<gene>
    <name evidence="5" type="ORF">CE457_04540</name>
</gene>
<dbReference type="RefSeq" id="WP_040480945.1">
    <property type="nucleotide sequence ID" value="NZ_JH393258.1"/>
</dbReference>
<dbReference type="Gene3D" id="2.60.120.10">
    <property type="entry name" value="Jelly Rolls"/>
    <property type="match status" value="1"/>
</dbReference>
<evidence type="ECO:0000256" key="2">
    <source>
        <dbReference type="ARBA" id="ARBA00023125"/>
    </source>
</evidence>
<reference evidence="5 6" key="1">
    <citation type="submission" date="2017-07" db="EMBL/GenBank/DDBJ databases">
        <title>Shotgun whole genome sequences of three halophilic bacterial isolates.</title>
        <authorList>
            <person name="Pozzo T."/>
            <person name="Higdon S.M."/>
            <person name="Quillaguaman J."/>
        </authorList>
    </citation>
    <scope>NUCLEOTIDE SEQUENCE [LARGE SCALE GENOMIC DNA]</scope>
    <source>
        <strain evidence="5 6">LC1</strain>
    </source>
</reference>
<evidence type="ECO:0000313" key="6">
    <source>
        <dbReference type="Proteomes" id="UP000216538"/>
    </source>
</evidence>
<dbReference type="Pfam" id="PF13545">
    <property type="entry name" value="HTH_Crp_2"/>
    <property type="match status" value="1"/>
</dbReference>
<keyword evidence="1" id="KW-0805">Transcription regulation</keyword>
<dbReference type="Pfam" id="PF00027">
    <property type="entry name" value="cNMP_binding"/>
    <property type="match status" value="1"/>
</dbReference>
<keyword evidence="6" id="KW-1185">Reference proteome</keyword>
<dbReference type="SUPFAM" id="SSF51206">
    <property type="entry name" value="cAMP-binding domain-like"/>
    <property type="match status" value="1"/>
</dbReference>
<keyword evidence="3" id="KW-0804">Transcription</keyword>
<keyword evidence="2" id="KW-0238">DNA-binding</keyword>
<protein>
    <submittedName>
        <fullName evidence="5">Crp/Fnr family transcriptional regulator</fullName>
    </submittedName>
</protein>
<dbReference type="InterPro" id="IPR014710">
    <property type="entry name" value="RmlC-like_jellyroll"/>
</dbReference>
<evidence type="ECO:0000256" key="3">
    <source>
        <dbReference type="ARBA" id="ARBA00023163"/>
    </source>
</evidence>
<sequence length="269" mass="30968">MTNYVADIESETPRRKGRYAQVSEVNVELSQLITLGNILSRYCNLKSEALERLLDIKLQSVVLKKNRKLYSLYQERSEILVVRKGWVSLCHSVKSRGKSICNVYMPGDIVGIRESFFDNHNMAILALQDCQLDRVSVVSLHDLCEKYADIKRAVVSYILVNDNITIERLRSCTHHKAEERVAHFLLEVYARYNFKNMIDSNVFSLPIKQEIVGELLGITSVHVSRCMTSLEQKKMIRKTRSSINLLQPELLAEYTGFNENLIYGHLIQV</sequence>
<evidence type="ECO:0000259" key="4">
    <source>
        <dbReference type="PROSITE" id="PS51063"/>
    </source>
</evidence>
<dbReference type="Proteomes" id="UP000216538">
    <property type="component" value="Unassembled WGS sequence"/>
</dbReference>
<accession>A0ABX4GBY4</accession>
<dbReference type="PROSITE" id="PS51063">
    <property type="entry name" value="HTH_CRP_2"/>
    <property type="match status" value="1"/>
</dbReference>